<evidence type="ECO:0000256" key="1">
    <source>
        <dbReference type="ARBA" id="ARBA00023122"/>
    </source>
</evidence>
<evidence type="ECO:0000313" key="5">
    <source>
        <dbReference type="EMBL" id="MDQ0255005.1"/>
    </source>
</evidence>
<dbReference type="Gene3D" id="3.10.580.10">
    <property type="entry name" value="CBS-domain"/>
    <property type="match status" value="1"/>
</dbReference>
<dbReference type="InterPro" id="IPR002912">
    <property type="entry name" value="ACT_dom"/>
</dbReference>
<feature type="domain" description="ACT" evidence="4">
    <location>
        <begin position="138"/>
        <end position="211"/>
    </location>
</feature>
<sequence>MMVQDIMIKDVIFIDEATSIKEAFDKMEHHRIRHLPVVNKEMEIIGILSDRDIRKASPSILEDWRYELLDRPVNEIMNKNVITALPFDFVEEAANTMMEHQISCLPIEDNGQLIGIITDTDLLKTLVKLTGADMPSSRLEIEVPNESGMLSEVASLIKKHNINIQSVLVYPGKELDKKILVFRLQTMNLRPLTQSIKNIGYKVLWPDLEMKI</sequence>
<evidence type="ECO:0000259" key="4">
    <source>
        <dbReference type="PROSITE" id="PS51671"/>
    </source>
</evidence>
<dbReference type="SMART" id="SM00116">
    <property type="entry name" value="CBS"/>
    <property type="match status" value="2"/>
</dbReference>
<gene>
    <name evidence="5" type="ORF">J2S74_002387</name>
</gene>
<feature type="domain" description="CBS" evidence="3">
    <location>
        <begin position="77"/>
        <end position="134"/>
    </location>
</feature>
<feature type="domain" description="CBS" evidence="3">
    <location>
        <begin position="7"/>
        <end position="68"/>
    </location>
</feature>
<dbReference type="Pfam" id="PF00571">
    <property type="entry name" value="CBS"/>
    <property type="match status" value="2"/>
</dbReference>
<dbReference type="PROSITE" id="PS51371">
    <property type="entry name" value="CBS"/>
    <property type="match status" value="2"/>
</dbReference>
<dbReference type="InterPro" id="IPR045865">
    <property type="entry name" value="ACT-like_dom_sf"/>
</dbReference>
<dbReference type="EMBL" id="JAUSUG010000008">
    <property type="protein sequence ID" value="MDQ0255005.1"/>
    <property type="molecule type" value="Genomic_DNA"/>
</dbReference>
<evidence type="ECO:0000259" key="3">
    <source>
        <dbReference type="PROSITE" id="PS51371"/>
    </source>
</evidence>
<dbReference type="InterPro" id="IPR000644">
    <property type="entry name" value="CBS_dom"/>
</dbReference>
<reference evidence="5 6" key="1">
    <citation type="submission" date="2023-07" db="EMBL/GenBank/DDBJ databases">
        <title>Genomic Encyclopedia of Type Strains, Phase IV (KMG-IV): sequencing the most valuable type-strain genomes for metagenomic binning, comparative biology and taxonomic classification.</title>
        <authorList>
            <person name="Goeker M."/>
        </authorList>
    </citation>
    <scope>NUCLEOTIDE SEQUENCE [LARGE SCALE GENOMIC DNA]</scope>
    <source>
        <strain evidence="5 6">DSM 9768</strain>
    </source>
</reference>
<dbReference type="PROSITE" id="PS51671">
    <property type="entry name" value="ACT"/>
    <property type="match status" value="1"/>
</dbReference>
<name>A0ABT9ZVM7_9BACI</name>
<proteinExistence type="predicted"/>
<dbReference type="SUPFAM" id="SSF54631">
    <property type="entry name" value="CBS-domain pair"/>
    <property type="match status" value="1"/>
</dbReference>
<dbReference type="InterPro" id="IPR046342">
    <property type="entry name" value="CBS_dom_sf"/>
</dbReference>
<dbReference type="CDD" id="cd04883">
    <property type="entry name" value="ACT_AcuB"/>
    <property type="match status" value="1"/>
</dbReference>
<protein>
    <submittedName>
        <fullName evidence="5">Acetoin utilization protein AcuB</fullName>
    </submittedName>
</protein>
<dbReference type="RefSeq" id="WP_307325767.1">
    <property type="nucleotide sequence ID" value="NZ_JAUSUG010000008.1"/>
</dbReference>
<organism evidence="5 6">
    <name type="scientific">Evansella vedderi</name>
    <dbReference type="NCBI Taxonomy" id="38282"/>
    <lineage>
        <taxon>Bacteria</taxon>
        <taxon>Bacillati</taxon>
        <taxon>Bacillota</taxon>
        <taxon>Bacilli</taxon>
        <taxon>Bacillales</taxon>
        <taxon>Bacillaceae</taxon>
        <taxon>Evansella</taxon>
    </lineage>
</organism>
<dbReference type="Gene3D" id="3.30.70.260">
    <property type="match status" value="1"/>
</dbReference>
<dbReference type="PANTHER" id="PTHR43080">
    <property type="entry name" value="CBS DOMAIN-CONTAINING PROTEIN CBSX3, MITOCHONDRIAL"/>
    <property type="match status" value="1"/>
</dbReference>
<dbReference type="InterPro" id="IPR051257">
    <property type="entry name" value="Diverse_CBS-Domain"/>
</dbReference>
<dbReference type="SUPFAM" id="SSF55021">
    <property type="entry name" value="ACT-like"/>
    <property type="match status" value="1"/>
</dbReference>
<keyword evidence="6" id="KW-1185">Reference proteome</keyword>
<comment type="caution">
    <text evidence="5">The sequence shown here is derived from an EMBL/GenBank/DDBJ whole genome shotgun (WGS) entry which is preliminary data.</text>
</comment>
<dbReference type="Proteomes" id="UP001230005">
    <property type="component" value="Unassembled WGS sequence"/>
</dbReference>
<evidence type="ECO:0000313" key="6">
    <source>
        <dbReference type="Proteomes" id="UP001230005"/>
    </source>
</evidence>
<dbReference type="PANTHER" id="PTHR43080:SF2">
    <property type="entry name" value="CBS DOMAIN-CONTAINING PROTEIN"/>
    <property type="match status" value="1"/>
</dbReference>
<dbReference type="Pfam" id="PF01842">
    <property type="entry name" value="ACT"/>
    <property type="match status" value="1"/>
</dbReference>
<evidence type="ECO:0000256" key="2">
    <source>
        <dbReference type="PROSITE-ProRule" id="PRU00703"/>
    </source>
</evidence>
<dbReference type="CDD" id="cd04584">
    <property type="entry name" value="CBS_pair_AcuB_like"/>
    <property type="match status" value="1"/>
</dbReference>
<keyword evidence="1 2" id="KW-0129">CBS domain</keyword>
<accession>A0ABT9ZVM7</accession>